<comment type="function">
    <text evidence="8">Controls Rho proteins homeostasis. Regulates the GDP/GTP exchange reaction of the Rho proteins by inhibiting the dissociation of GDP from them, and the subsequent binding of GTP to them. Retains Rho proteins such as CDC42, RAC1 and RHOA in an inactive cytosolic pool, regulating their stability and protecting them from degradation. Actively involved in the recycling and distribution of activated Rho GTPases in the cell, mediates extraction from membranes of both inactive and activated molecules due its exceptionally high affinity for prenylated forms. Through the modulation of Rho proteins, may play a role in cell motility regulation. In glioma cells, inhibits cell migration and invasion by mediating the signals of SEMA5A and PLXNB3 that lead to inactivation of RAC1.</text>
</comment>
<dbReference type="InterPro" id="IPR000406">
    <property type="entry name" value="Rho_GDI"/>
</dbReference>
<dbReference type="Gene3D" id="2.70.50.30">
    <property type="entry name" value="Coagulation Factor XIII, subunit A, domain 1"/>
    <property type="match status" value="1"/>
</dbReference>
<dbReference type="PANTHER" id="PTHR10980:SF9">
    <property type="entry name" value="RHO GDP-DISSOCIATION INHIBITOR 1"/>
    <property type="match status" value="1"/>
</dbReference>
<evidence type="ECO:0000256" key="8">
    <source>
        <dbReference type="ARBA" id="ARBA00037489"/>
    </source>
</evidence>
<dbReference type="SUPFAM" id="SSF81296">
    <property type="entry name" value="E set domains"/>
    <property type="match status" value="2"/>
</dbReference>
<dbReference type="Proteomes" id="UP000472240">
    <property type="component" value="Chromosome 19"/>
</dbReference>
<sequence length="124" mass="13210">MAKQDPTAEQLAQPAADSEEGEHSLVYKPPAQKTIQEIQELDGDDASLRKFTGALLGQVAVSKAVKTDYMVGAMGPGGGIRVPGPMEEAPKGMLARGCHNIKACFTDALAFPREWGIEWGLWGA</sequence>
<evidence type="ECO:0000256" key="4">
    <source>
        <dbReference type="ARBA" id="ARBA00022490"/>
    </source>
</evidence>
<evidence type="ECO:0000256" key="11">
    <source>
        <dbReference type="ARBA" id="ARBA00046570"/>
    </source>
</evidence>
<dbReference type="OMA" id="CHNIKAC"/>
<reference evidence="13" key="5">
    <citation type="submission" date="2025-09" db="UniProtKB">
        <authorList>
            <consortium name="Ensembl"/>
        </authorList>
    </citation>
    <scope>IDENTIFICATION</scope>
</reference>
<organism evidence="13 14">
    <name type="scientific">Rhinolophus ferrumequinum</name>
    <name type="common">Greater horseshoe bat</name>
    <dbReference type="NCBI Taxonomy" id="59479"/>
    <lineage>
        <taxon>Eukaryota</taxon>
        <taxon>Metazoa</taxon>
        <taxon>Chordata</taxon>
        <taxon>Craniata</taxon>
        <taxon>Vertebrata</taxon>
        <taxon>Euteleostomi</taxon>
        <taxon>Mammalia</taxon>
        <taxon>Eutheria</taxon>
        <taxon>Laurasiatheria</taxon>
        <taxon>Chiroptera</taxon>
        <taxon>Yinpterochiroptera</taxon>
        <taxon>Rhinolophoidea</taxon>
        <taxon>Rhinolophidae</taxon>
        <taxon>Rhinolophinae</taxon>
        <taxon>Rhinolophus</taxon>
    </lineage>
</organism>
<evidence type="ECO:0000313" key="13">
    <source>
        <dbReference type="Ensembl" id="ENSRFEP00010014485.1"/>
    </source>
</evidence>
<keyword evidence="3" id="KW-0343">GTPase activation</keyword>
<proteinExistence type="inferred from homology"/>
<dbReference type="PANTHER" id="PTHR10980">
    <property type="entry name" value="RHO GDP-DISSOCIATION INHIBITOR"/>
    <property type="match status" value="1"/>
</dbReference>
<dbReference type="GO" id="GO:0007266">
    <property type="term" value="P:Rho protein signal transduction"/>
    <property type="evidence" value="ECO:0007669"/>
    <property type="project" value="InterPro"/>
</dbReference>
<reference evidence="13 14" key="2">
    <citation type="journal article" date="2018" name="Annu Rev Anim Biosci">
        <title>Bat Biology, Genomes, and the Bat1K Project: To Generate Chromosome-Level Genomes for All Living Bat Species.</title>
        <authorList>
            <person name="Teeling E.C."/>
            <person name="Vernes S.C."/>
            <person name="Davalos L.M."/>
            <person name="Ray D.A."/>
            <person name="Gilbert M.T.P."/>
            <person name="Myers E."/>
        </authorList>
    </citation>
    <scope>NUCLEOTIDE SEQUENCE</scope>
</reference>
<dbReference type="Pfam" id="PF02115">
    <property type="entry name" value="Rho_GDI"/>
    <property type="match status" value="1"/>
</dbReference>
<evidence type="ECO:0000256" key="1">
    <source>
        <dbReference type="ARBA" id="ARBA00004496"/>
    </source>
</evidence>
<name>A0A671EN13_RHIFE</name>
<evidence type="ECO:0000313" key="14">
    <source>
        <dbReference type="Proteomes" id="UP000472240"/>
    </source>
</evidence>
<reference evidence="14" key="3">
    <citation type="submission" date="2018-12" db="EMBL/GenBank/DDBJ databases">
        <title>G10K-VGP greater horseshoe bat female genome, primary haplotype.</title>
        <authorList>
            <person name="Teeling E."/>
            <person name="Myers G."/>
            <person name="Vernes S."/>
            <person name="Pippel M."/>
            <person name="Winkler S."/>
            <person name="Fedrigo O."/>
            <person name="Rhie A."/>
            <person name="Koren S."/>
            <person name="Phillippy A."/>
            <person name="Lewin H."/>
            <person name="Damas J."/>
            <person name="Howe K."/>
            <person name="Mountcastle J."/>
            <person name="Jarvis E.D."/>
        </authorList>
    </citation>
    <scope>NUCLEOTIDE SEQUENCE [LARGE SCALE GENOMIC DNA]</scope>
</reference>
<keyword evidence="14" id="KW-1185">Reference proteome</keyword>
<keyword evidence="4" id="KW-0963">Cytoplasm</keyword>
<comment type="subunit">
    <text evidence="11">Monomer. Interacts with FER. Interacts with PLXNB3. Forms a heterodimer with RAC1. Interacts with RHOA, the affinity is increased by three orders of magnitude when RHOA is prenylated. Interacts with PSMD10; the interaction increases ARHGDIA association with RHOA, leading to ARHGDIA-mediated inactivation of RHOA and ROCK and prolonged AKT activation. Interacts with KANK2; the interaction is direct and may regulate the interaction of ARHGDIA with RHOA, RAC1 and CDC42. Interacts with RHOC. Interacts with CDC42. Interacts with NGFR (via death domain); NGFR binding decreases the affinity for RHOA.</text>
</comment>
<evidence type="ECO:0000256" key="2">
    <source>
        <dbReference type="ARBA" id="ARBA00009758"/>
    </source>
</evidence>
<comment type="similarity">
    <text evidence="2">Belongs to the Rho GDI family.</text>
</comment>
<comment type="subcellular location">
    <subcellularLocation>
        <location evidence="1">Cytoplasm</location>
    </subcellularLocation>
</comment>
<dbReference type="InterPro" id="IPR024792">
    <property type="entry name" value="RhoGDI_dom_sf"/>
</dbReference>
<keyword evidence="5" id="KW-1017">Isopeptide bond</keyword>
<keyword evidence="7" id="KW-0007">Acetylation</keyword>
<dbReference type="GeneTree" id="ENSGT01150000287848"/>
<dbReference type="Ensembl" id="ENSRFET00010015834.1">
    <property type="protein sequence ID" value="ENSRFEP00010014485.1"/>
    <property type="gene ID" value="ENSRFEG00010009827.1"/>
</dbReference>
<reference evidence="13 14" key="1">
    <citation type="journal article" date="2015" name="Annu Rev Anim Biosci">
        <title>The Genome 10K Project: a way forward.</title>
        <authorList>
            <person name="Koepfli K.P."/>
            <person name="Paten B."/>
            <person name="O'Brien S.J."/>
            <person name="Koepfli K.P."/>
            <person name="Paten B."/>
            <person name="Antunes A."/>
            <person name="Belov K."/>
            <person name="Bustamante C."/>
            <person name="Castoe T.A."/>
            <person name="Clawson H."/>
            <person name="Crawford A.J."/>
            <person name="Diekhans M."/>
            <person name="Distel D."/>
            <person name="Durbin R."/>
            <person name="Earl D."/>
            <person name="Fujita M.K."/>
            <person name="Gamble T."/>
            <person name="Georges A."/>
            <person name="Gemmell N."/>
            <person name="Gilbert M.T."/>
            <person name="Graves J.M."/>
            <person name="Green R.E."/>
            <person name="Hickey G."/>
            <person name="Jarvis E.D."/>
            <person name="Johnson W."/>
            <person name="Komissarov A."/>
            <person name="Korf I."/>
            <person name="Kuhn R."/>
            <person name="Larkin D.M."/>
            <person name="Lewin H."/>
            <person name="Lopez J.V."/>
            <person name="Ma J."/>
            <person name="Marques-Bonet T."/>
            <person name="Miller W."/>
            <person name="Murphy R."/>
            <person name="Pevzner P."/>
            <person name="Shapiro B."/>
            <person name="Steiner C."/>
            <person name="Tamazian G."/>
            <person name="Venkatesh B."/>
            <person name="Wang J."/>
            <person name="Wayne R."/>
            <person name="Wiley E."/>
            <person name="Yang H."/>
            <person name="Zhang G."/>
            <person name="Haussler D."/>
            <person name="Ryder O."/>
            <person name="O'Brien S.J."/>
        </authorList>
    </citation>
    <scope>NUCLEOTIDE SEQUENCE</scope>
</reference>
<feature type="region of interest" description="Disordered" evidence="12">
    <location>
        <begin position="1"/>
        <end position="30"/>
    </location>
</feature>
<dbReference type="GO" id="GO:0005096">
    <property type="term" value="F:GTPase activator activity"/>
    <property type="evidence" value="ECO:0007669"/>
    <property type="project" value="UniProtKB-KW"/>
</dbReference>
<dbReference type="GO" id="GO:0016020">
    <property type="term" value="C:membrane"/>
    <property type="evidence" value="ECO:0007669"/>
    <property type="project" value="TreeGrafter"/>
</dbReference>
<dbReference type="FunFam" id="2.70.50.30:FF:000004">
    <property type="entry name" value="Rho GDP-dissociation inhibitor 1"/>
    <property type="match status" value="1"/>
</dbReference>
<evidence type="ECO:0000256" key="7">
    <source>
        <dbReference type="ARBA" id="ARBA00022990"/>
    </source>
</evidence>
<protein>
    <recommendedName>
        <fullName evidence="9">Rho GDP-dissociation inhibitor 1</fullName>
    </recommendedName>
    <alternativeName>
        <fullName evidence="10">Rho-GDI alpha</fullName>
    </alternativeName>
</protein>
<evidence type="ECO:0000256" key="9">
    <source>
        <dbReference type="ARBA" id="ARBA00040620"/>
    </source>
</evidence>
<accession>A0A671EN13</accession>
<dbReference type="InParanoid" id="A0A671EN13"/>
<reference evidence="13" key="4">
    <citation type="submission" date="2025-08" db="UniProtKB">
        <authorList>
            <consortium name="Ensembl"/>
        </authorList>
    </citation>
    <scope>IDENTIFICATION</scope>
</reference>
<evidence type="ECO:0000256" key="5">
    <source>
        <dbReference type="ARBA" id="ARBA00022499"/>
    </source>
</evidence>
<dbReference type="GO" id="GO:0005094">
    <property type="term" value="F:Rho GDP-dissociation inhibitor activity"/>
    <property type="evidence" value="ECO:0007669"/>
    <property type="project" value="InterPro"/>
</dbReference>
<keyword evidence="6" id="KW-0832">Ubl conjugation</keyword>
<evidence type="ECO:0000256" key="3">
    <source>
        <dbReference type="ARBA" id="ARBA00022468"/>
    </source>
</evidence>
<evidence type="ECO:0000256" key="6">
    <source>
        <dbReference type="ARBA" id="ARBA00022843"/>
    </source>
</evidence>
<evidence type="ECO:0000256" key="10">
    <source>
        <dbReference type="ARBA" id="ARBA00041559"/>
    </source>
</evidence>
<dbReference type="GO" id="GO:0005829">
    <property type="term" value="C:cytosol"/>
    <property type="evidence" value="ECO:0007669"/>
    <property type="project" value="TreeGrafter"/>
</dbReference>
<dbReference type="InterPro" id="IPR014756">
    <property type="entry name" value="Ig_E-set"/>
</dbReference>
<evidence type="ECO:0000256" key="12">
    <source>
        <dbReference type="SAM" id="MobiDB-lite"/>
    </source>
</evidence>
<dbReference type="AlphaFoldDB" id="A0A671EN13"/>